<dbReference type="InterPro" id="IPR051686">
    <property type="entry name" value="Lipoprotein_DolP"/>
</dbReference>
<accession>A0A315EQN2</accession>
<feature type="region of interest" description="Disordered" evidence="2">
    <location>
        <begin position="197"/>
        <end position="226"/>
    </location>
</feature>
<evidence type="ECO:0000256" key="3">
    <source>
        <dbReference type="SAM" id="SignalP"/>
    </source>
</evidence>
<feature type="domain" description="BON" evidence="4">
    <location>
        <begin position="47"/>
        <end position="114"/>
    </location>
</feature>
<dbReference type="Proteomes" id="UP000251341">
    <property type="component" value="Unassembled WGS sequence"/>
</dbReference>
<dbReference type="InterPro" id="IPR007055">
    <property type="entry name" value="BON_dom"/>
</dbReference>
<dbReference type="EMBL" id="NESP01000001">
    <property type="protein sequence ID" value="PUE59549.1"/>
    <property type="molecule type" value="Genomic_DNA"/>
</dbReference>
<dbReference type="Gene3D" id="3.40.1520.20">
    <property type="match status" value="1"/>
</dbReference>
<evidence type="ECO:0000256" key="1">
    <source>
        <dbReference type="ARBA" id="ARBA00022729"/>
    </source>
</evidence>
<feature type="domain" description="BON" evidence="4">
    <location>
        <begin position="123"/>
        <end position="193"/>
    </location>
</feature>
<feature type="signal peptide" evidence="3">
    <location>
        <begin position="1"/>
        <end position="22"/>
    </location>
</feature>
<organism evidence="5 6">
    <name type="scientific">Limnohabitans curvus</name>
    <dbReference type="NCBI Taxonomy" id="323423"/>
    <lineage>
        <taxon>Bacteria</taxon>
        <taxon>Pseudomonadati</taxon>
        <taxon>Pseudomonadota</taxon>
        <taxon>Betaproteobacteria</taxon>
        <taxon>Burkholderiales</taxon>
        <taxon>Comamonadaceae</taxon>
        <taxon>Limnohabitans</taxon>
    </lineage>
</organism>
<dbReference type="RefSeq" id="WP_108360263.1">
    <property type="nucleotide sequence ID" value="NZ_NESP01000001.1"/>
</dbReference>
<dbReference type="PANTHER" id="PTHR34606">
    <property type="entry name" value="BON DOMAIN-CONTAINING PROTEIN"/>
    <property type="match status" value="1"/>
</dbReference>
<keyword evidence="6" id="KW-1185">Reference proteome</keyword>
<proteinExistence type="predicted"/>
<reference evidence="5 6" key="1">
    <citation type="submission" date="2017-04" db="EMBL/GenBank/DDBJ databases">
        <title>Unexpected and diverse lifestyles within the genus Limnohabitans.</title>
        <authorList>
            <person name="Kasalicky V."/>
            <person name="Mehrshad M."/>
            <person name="Andrei S.-A."/>
            <person name="Salcher M."/>
            <person name="Kratochvilova H."/>
            <person name="Simek K."/>
            <person name="Ghai R."/>
        </authorList>
    </citation>
    <scope>NUCLEOTIDE SEQUENCE [LARGE SCALE GENOMIC DNA]</scope>
    <source>
        <strain evidence="5 6">MWH-C5</strain>
    </source>
</reference>
<dbReference type="SMART" id="SM00749">
    <property type="entry name" value="BON"/>
    <property type="match status" value="2"/>
</dbReference>
<sequence>MTSKFVKAALALLAALQLSACAPLMFGGVIGGAMVASDRRTAGIQVEDEGIEQRSATAIRENFGSKEHINITSYNRQVLITGEVSNDTVRSQTEQLIGRVQNVRSVVNELVIGPASSMGDRSNDVLLVAKVKAAMVDSEDVFANVFKVVGERGTVYLMGRVTQREAKRATDVVRGVSGVKRVVRVFEYITEDELRAMQPKRSDSQSVDLNAPKSNASQQPVVTPIK</sequence>
<evidence type="ECO:0000256" key="2">
    <source>
        <dbReference type="SAM" id="MobiDB-lite"/>
    </source>
</evidence>
<comment type="caution">
    <text evidence="5">The sequence shown here is derived from an EMBL/GenBank/DDBJ whole genome shotgun (WGS) entry which is preliminary data.</text>
</comment>
<dbReference type="PROSITE" id="PS50914">
    <property type="entry name" value="BON"/>
    <property type="match status" value="2"/>
</dbReference>
<dbReference type="InterPro" id="IPR014004">
    <property type="entry name" value="Transpt-assoc_nodulatn_dom_bac"/>
</dbReference>
<evidence type="ECO:0000313" key="6">
    <source>
        <dbReference type="Proteomes" id="UP000251341"/>
    </source>
</evidence>
<evidence type="ECO:0000259" key="4">
    <source>
        <dbReference type="PROSITE" id="PS50914"/>
    </source>
</evidence>
<dbReference type="AlphaFoldDB" id="A0A315EQN2"/>
<evidence type="ECO:0000313" key="5">
    <source>
        <dbReference type="EMBL" id="PUE59549.1"/>
    </source>
</evidence>
<gene>
    <name evidence="5" type="ORF">B9Z44_08170</name>
</gene>
<dbReference type="PANTHER" id="PTHR34606:SF4">
    <property type="entry name" value="OUTER MEMBRANE LIPOPROTEIN DOLP"/>
    <property type="match status" value="1"/>
</dbReference>
<feature type="chain" id="PRO_5016315397" evidence="3">
    <location>
        <begin position="23"/>
        <end position="226"/>
    </location>
</feature>
<feature type="compositionally biased region" description="Polar residues" evidence="2">
    <location>
        <begin position="204"/>
        <end position="226"/>
    </location>
</feature>
<dbReference type="Pfam" id="PF04972">
    <property type="entry name" value="BON"/>
    <property type="match status" value="2"/>
</dbReference>
<name>A0A315EQN2_9BURK</name>
<keyword evidence="1 3" id="KW-0732">Signal</keyword>
<protein>
    <submittedName>
        <fullName evidence="5">Transporter</fullName>
    </submittedName>
</protein>